<evidence type="ECO:0000256" key="1">
    <source>
        <dbReference type="SAM" id="MobiDB-lite"/>
    </source>
</evidence>
<dbReference type="EMBL" id="MU006252">
    <property type="protein sequence ID" value="KAF2818456.1"/>
    <property type="molecule type" value="Genomic_DNA"/>
</dbReference>
<keyword evidence="3" id="KW-1185">Reference proteome</keyword>
<dbReference type="Proteomes" id="UP000799424">
    <property type="component" value="Unassembled WGS sequence"/>
</dbReference>
<feature type="region of interest" description="Disordered" evidence="1">
    <location>
        <begin position="1"/>
        <end position="34"/>
    </location>
</feature>
<accession>A0A6A6ZBT2</accession>
<sequence length="113" mass="12648">MLHPQIRHIPGQDPAQAQDSWGVRGVASGHRANPQHNPVFTYRCNFRGREAPRANRRLELLLGSGSFSTLRDQNARLLASSSCHHAVPAPPCKCRLGWACEQTLWCRAKIRTV</sequence>
<dbReference type="AlphaFoldDB" id="A0A6A6ZBT2"/>
<name>A0A6A6ZBT2_9PLEO</name>
<organism evidence="2 3">
    <name type="scientific">Ophiobolus disseminans</name>
    <dbReference type="NCBI Taxonomy" id="1469910"/>
    <lineage>
        <taxon>Eukaryota</taxon>
        <taxon>Fungi</taxon>
        <taxon>Dikarya</taxon>
        <taxon>Ascomycota</taxon>
        <taxon>Pezizomycotina</taxon>
        <taxon>Dothideomycetes</taxon>
        <taxon>Pleosporomycetidae</taxon>
        <taxon>Pleosporales</taxon>
        <taxon>Pleosporineae</taxon>
        <taxon>Phaeosphaeriaceae</taxon>
        <taxon>Ophiobolus</taxon>
    </lineage>
</organism>
<protein>
    <submittedName>
        <fullName evidence="2">Uncharacterized protein</fullName>
    </submittedName>
</protein>
<evidence type="ECO:0000313" key="2">
    <source>
        <dbReference type="EMBL" id="KAF2818456.1"/>
    </source>
</evidence>
<reference evidence="2" key="1">
    <citation type="journal article" date="2020" name="Stud. Mycol.">
        <title>101 Dothideomycetes genomes: a test case for predicting lifestyles and emergence of pathogens.</title>
        <authorList>
            <person name="Haridas S."/>
            <person name="Albert R."/>
            <person name="Binder M."/>
            <person name="Bloem J."/>
            <person name="Labutti K."/>
            <person name="Salamov A."/>
            <person name="Andreopoulos B."/>
            <person name="Baker S."/>
            <person name="Barry K."/>
            <person name="Bills G."/>
            <person name="Bluhm B."/>
            <person name="Cannon C."/>
            <person name="Castanera R."/>
            <person name="Culley D."/>
            <person name="Daum C."/>
            <person name="Ezra D."/>
            <person name="Gonzalez J."/>
            <person name="Henrissat B."/>
            <person name="Kuo A."/>
            <person name="Liang C."/>
            <person name="Lipzen A."/>
            <person name="Lutzoni F."/>
            <person name="Magnuson J."/>
            <person name="Mondo S."/>
            <person name="Nolan M."/>
            <person name="Ohm R."/>
            <person name="Pangilinan J."/>
            <person name="Park H.-J."/>
            <person name="Ramirez L."/>
            <person name="Alfaro M."/>
            <person name="Sun H."/>
            <person name="Tritt A."/>
            <person name="Yoshinaga Y."/>
            <person name="Zwiers L.-H."/>
            <person name="Turgeon B."/>
            <person name="Goodwin S."/>
            <person name="Spatafora J."/>
            <person name="Crous P."/>
            <person name="Grigoriev I."/>
        </authorList>
    </citation>
    <scope>NUCLEOTIDE SEQUENCE</scope>
    <source>
        <strain evidence="2">CBS 113818</strain>
    </source>
</reference>
<gene>
    <name evidence="2" type="ORF">CC86DRAFT_375811</name>
</gene>
<proteinExistence type="predicted"/>
<evidence type="ECO:0000313" key="3">
    <source>
        <dbReference type="Proteomes" id="UP000799424"/>
    </source>
</evidence>